<evidence type="ECO:0000313" key="2">
    <source>
        <dbReference type="Proteomes" id="UP000589085"/>
    </source>
</evidence>
<gene>
    <name evidence="1" type="ORF">HLH48_00325</name>
</gene>
<dbReference type="RefSeq" id="WP_182995510.1">
    <property type="nucleotide sequence ID" value="NZ_JABEQJ010000001.1"/>
</dbReference>
<dbReference type="EMBL" id="JABEQJ010000001">
    <property type="protein sequence ID" value="MBB2158637.1"/>
    <property type="molecule type" value="Genomic_DNA"/>
</dbReference>
<accession>A0A7W4NJ04</accession>
<proteinExistence type="predicted"/>
<evidence type="ECO:0000313" key="1">
    <source>
        <dbReference type="EMBL" id="MBB2158637.1"/>
    </source>
</evidence>
<dbReference type="Proteomes" id="UP000589085">
    <property type="component" value="Unassembled WGS sequence"/>
</dbReference>
<name>A0A7W4NJ04_9PROT</name>
<reference evidence="1 2" key="1">
    <citation type="submission" date="2020-04" db="EMBL/GenBank/DDBJ databases">
        <title>Description of novel Gluconacetobacter.</title>
        <authorList>
            <person name="Sombolestani A."/>
        </authorList>
    </citation>
    <scope>NUCLEOTIDE SEQUENCE [LARGE SCALE GENOMIC DNA]</scope>
    <source>
        <strain evidence="1 2">LMG 19747</strain>
    </source>
</reference>
<comment type="caution">
    <text evidence="1">The sequence shown here is derived from an EMBL/GenBank/DDBJ whole genome shotgun (WGS) entry which is preliminary data.</text>
</comment>
<protein>
    <submittedName>
        <fullName evidence="1">Uncharacterized protein</fullName>
    </submittedName>
</protein>
<dbReference type="AlphaFoldDB" id="A0A7W4NJ04"/>
<sequence>MTIGGVAAIDWRRAPRDGIEGVSLTRVGEVGWFDAAGRRRGHVGRA</sequence>
<organism evidence="1 2">
    <name type="scientific">Gluconacetobacter sacchari</name>
    <dbReference type="NCBI Taxonomy" id="92759"/>
    <lineage>
        <taxon>Bacteria</taxon>
        <taxon>Pseudomonadati</taxon>
        <taxon>Pseudomonadota</taxon>
        <taxon>Alphaproteobacteria</taxon>
        <taxon>Acetobacterales</taxon>
        <taxon>Acetobacteraceae</taxon>
        <taxon>Gluconacetobacter</taxon>
    </lineage>
</organism>